<organism evidence="1 2">
    <name type="scientific">Pedobacter africanus</name>
    <dbReference type="NCBI Taxonomy" id="151894"/>
    <lineage>
        <taxon>Bacteria</taxon>
        <taxon>Pseudomonadati</taxon>
        <taxon>Bacteroidota</taxon>
        <taxon>Sphingobacteriia</taxon>
        <taxon>Sphingobacteriales</taxon>
        <taxon>Sphingobacteriaceae</taxon>
        <taxon>Pedobacter</taxon>
    </lineage>
</organism>
<proteinExistence type="predicted"/>
<sequence length="166" mass="18164">MKKITNIFAKTLIIFSVVFVFSACKKDKADADNNAEKNSYTYQNGGNPVTVKLEKSDFEIDGKDITLRFLGITAPGVSRKIHVVLKYTGTPTQMPVGIFTKSSANIAFDGAVMYYGKGDLSYLVNGIDRKISIEKNGDNTYAINFEFTTGMGLVTGNYTGEVSKLN</sequence>
<protein>
    <submittedName>
        <fullName evidence="1">Uncharacterized protein</fullName>
    </submittedName>
</protein>
<reference evidence="1" key="1">
    <citation type="submission" date="2023-07" db="EMBL/GenBank/DDBJ databases">
        <title>Sorghum-associated microbial communities from plants grown in Nebraska, USA.</title>
        <authorList>
            <person name="Schachtman D."/>
        </authorList>
    </citation>
    <scope>NUCLEOTIDE SEQUENCE</scope>
    <source>
        <strain evidence="1">2697</strain>
    </source>
</reference>
<accession>A0ACC6KXR6</accession>
<gene>
    <name evidence="1" type="ORF">J2X78_002479</name>
</gene>
<evidence type="ECO:0000313" key="2">
    <source>
        <dbReference type="Proteomes" id="UP001246858"/>
    </source>
</evidence>
<name>A0ACC6KXR6_9SPHI</name>
<evidence type="ECO:0000313" key="1">
    <source>
        <dbReference type="EMBL" id="MDR6783914.1"/>
    </source>
</evidence>
<dbReference type="EMBL" id="JAVDTF010000002">
    <property type="protein sequence ID" value="MDR6783914.1"/>
    <property type="molecule type" value="Genomic_DNA"/>
</dbReference>
<keyword evidence="2" id="KW-1185">Reference proteome</keyword>
<comment type="caution">
    <text evidence="1">The sequence shown here is derived from an EMBL/GenBank/DDBJ whole genome shotgun (WGS) entry which is preliminary data.</text>
</comment>
<dbReference type="Proteomes" id="UP001246858">
    <property type="component" value="Unassembled WGS sequence"/>
</dbReference>